<keyword evidence="3" id="KW-1185">Reference proteome</keyword>
<reference evidence="2" key="1">
    <citation type="submission" date="2021-02" db="EMBL/GenBank/DDBJ databases">
        <authorList>
            <person name="Dougan E. K."/>
            <person name="Rhodes N."/>
            <person name="Thang M."/>
            <person name="Chan C."/>
        </authorList>
    </citation>
    <scope>NUCLEOTIDE SEQUENCE</scope>
</reference>
<keyword evidence="1" id="KW-0812">Transmembrane</keyword>
<gene>
    <name evidence="2" type="ORF">SPIL2461_LOCUS8923</name>
</gene>
<feature type="non-terminal residue" evidence="2">
    <location>
        <position position="182"/>
    </location>
</feature>
<keyword evidence="1" id="KW-1133">Transmembrane helix</keyword>
<evidence type="ECO:0000313" key="3">
    <source>
        <dbReference type="Proteomes" id="UP000649617"/>
    </source>
</evidence>
<name>A0A812Q548_SYMPI</name>
<evidence type="ECO:0000313" key="2">
    <source>
        <dbReference type="EMBL" id="CAE7368275.1"/>
    </source>
</evidence>
<keyword evidence="1" id="KW-0472">Membrane</keyword>
<dbReference type="AlphaFoldDB" id="A0A812Q548"/>
<evidence type="ECO:0000256" key="1">
    <source>
        <dbReference type="SAM" id="Phobius"/>
    </source>
</evidence>
<proteinExistence type="predicted"/>
<comment type="caution">
    <text evidence="2">The sequence shown here is derived from an EMBL/GenBank/DDBJ whole genome shotgun (WGS) entry which is preliminary data.</text>
</comment>
<dbReference type="EMBL" id="CAJNIZ010014970">
    <property type="protein sequence ID" value="CAE7368275.1"/>
    <property type="molecule type" value="Genomic_DNA"/>
</dbReference>
<organism evidence="2 3">
    <name type="scientific">Symbiodinium pilosum</name>
    <name type="common">Dinoflagellate</name>
    <dbReference type="NCBI Taxonomy" id="2952"/>
    <lineage>
        <taxon>Eukaryota</taxon>
        <taxon>Sar</taxon>
        <taxon>Alveolata</taxon>
        <taxon>Dinophyceae</taxon>
        <taxon>Suessiales</taxon>
        <taxon>Symbiodiniaceae</taxon>
        <taxon>Symbiodinium</taxon>
    </lineage>
</organism>
<feature type="transmembrane region" description="Helical" evidence="1">
    <location>
        <begin position="106"/>
        <end position="128"/>
    </location>
</feature>
<dbReference type="Proteomes" id="UP000649617">
    <property type="component" value="Unassembled WGS sequence"/>
</dbReference>
<accession>A0A812Q548</accession>
<protein>
    <submittedName>
        <fullName evidence="2">Uncharacterized protein</fullName>
    </submittedName>
</protein>
<dbReference type="OrthoDB" id="10513512at2759"/>
<sequence>VSIHSCGGRLPVVHELCLLQSHSEACCAQYFRSGTKATPWAKPRRVGGMRIFFGPYPLSHIFWELGKDWHFLRCLEPLPRLPAEYDNGGYPGSGGTPSGPDETAGFLQLVLGLMNSFLGALGLFFFGVNLYNLLMNIQNCPTGVVLAPCIQQGHCAGVARAPWFAHYIVSNKSLGFQLLGDT</sequence>